<feature type="region of interest" description="Disordered" evidence="1">
    <location>
        <begin position="305"/>
        <end position="352"/>
    </location>
</feature>
<dbReference type="OrthoDB" id="2376514at2759"/>
<proteinExistence type="predicted"/>
<feature type="compositionally biased region" description="Basic and acidic residues" evidence="1">
    <location>
        <begin position="520"/>
        <end position="533"/>
    </location>
</feature>
<comment type="caution">
    <text evidence="2">The sequence shown here is derived from an EMBL/GenBank/DDBJ whole genome shotgun (WGS) entry which is preliminary data.</text>
</comment>
<accession>A0A8H7U6Z2</accession>
<name>A0A8H7U6Z2_9FUNG</name>
<reference evidence="2" key="1">
    <citation type="submission" date="2020-12" db="EMBL/GenBank/DDBJ databases">
        <title>Metabolic potential, ecology and presence of endohyphal bacteria is reflected in genomic diversity of Mucoromycotina.</title>
        <authorList>
            <person name="Muszewska A."/>
            <person name="Okrasinska A."/>
            <person name="Steczkiewicz K."/>
            <person name="Drgas O."/>
            <person name="Orlowska M."/>
            <person name="Perlinska-Lenart U."/>
            <person name="Aleksandrzak-Piekarczyk T."/>
            <person name="Szatraj K."/>
            <person name="Zielenkiewicz U."/>
            <person name="Pilsyk S."/>
            <person name="Malc E."/>
            <person name="Mieczkowski P."/>
            <person name="Kruszewska J.S."/>
            <person name="Biernat P."/>
            <person name="Pawlowska J."/>
        </authorList>
    </citation>
    <scope>NUCLEOTIDE SEQUENCE</scope>
    <source>
        <strain evidence="2">WA0000051536</strain>
    </source>
</reference>
<sequence length="557" mass="63185">MSRSGDHSHLVRELEAPTTPASQIKTYDAIPPSSNRSFLSSVVDLFQQAKTNATNEFDQLYDTFSVSRENVTPQKNSNRQRVEKRYTQSTPSAKREKHYITSLTPHFERQNIKDSPMRSAKRQAMSSARSVRHWEQSKNETDFHPNRSLTKVLEQAVVDDPSILHNTASYLSTNSNSRTRLDLDELDDELHRVARLDHNLDIVRQQVQSLFTTNTMEYNEHESSFVSKKSSYFEPVQGEEPSTHETILSEPYPQAKLIRSSSVIHPEYNLYSRPSHRHSEDDESSLVHKSSKLASLQISPIPLAKSLPTQKTLSKSSPFRRPFRASSPSPHKTQHHPQRLHSKSPKPSTSLAPDLLQQLNTIKLRPTNTIMSPNGTIRVNKHWDEIQQSKRGSMGGRNFDDQAGTDISSPIRAVCSTLGDIYLSRIHRHHLDVGFGSIADSSNRETGISTPLRHSKPSAHERTHITNFGHPQLNSAPQPRTLFDELSNAGASFNNAKKTPSQRTTVLKRLDDSEVFNEENSEHFHTPHSKDNHGTNIIPGDEYTFHGQRFRIEEEIS</sequence>
<dbReference type="AlphaFoldDB" id="A0A8H7U6Z2"/>
<dbReference type="EMBL" id="JAEPRA010000024">
    <property type="protein sequence ID" value="KAG2172506.1"/>
    <property type="molecule type" value="Genomic_DNA"/>
</dbReference>
<organism evidence="2 3">
    <name type="scientific">Umbelopsis vinacea</name>
    <dbReference type="NCBI Taxonomy" id="44442"/>
    <lineage>
        <taxon>Eukaryota</taxon>
        <taxon>Fungi</taxon>
        <taxon>Fungi incertae sedis</taxon>
        <taxon>Mucoromycota</taxon>
        <taxon>Mucoromycotina</taxon>
        <taxon>Umbelopsidomycetes</taxon>
        <taxon>Umbelopsidales</taxon>
        <taxon>Umbelopsidaceae</taxon>
        <taxon>Umbelopsis</taxon>
    </lineage>
</organism>
<dbReference type="Proteomes" id="UP000612746">
    <property type="component" value="Unassembled WGS sequence"/>
</dbReference>
<feature type="region of interest" description="Disordered" evidence="1">
    <location>
        <begin position="68"/>
        <end position="96"/>
    </location>
</feature>
<keyword evidence="3" id="KW-1185">Reference proteome</keyword>
<feature type="region of interest" description="Disordered" evidence="1">
    <location>
        <begin position="518"/>
        <end position="537"/>
    </location>
</feature>
<evidence type="ECO:0000313" key="2">
    <source>
        <dbReference type="EMBL" id="KAG2172506.1"/>
    </source>
</evidence>
<feature type="compositionally biased region" description="Basic and acidic residues" evidence="1">
    <location>
        <begin position="1"/>
        <end position="15"/>
    </location>
</feature>
<feature type="region of interest" description="Disordered" evidence="1">
    <location>
        <begin position="1"/>
        <end position="26"/>
    </location>
</feature>
<gene>
    <name evidence="2" type="ORF">INT44_006679</name>
</gene>
<evidence type="ECO:0000313" key="3">
    <source>
        <dbReference type="Proteomes" id="UP000612746"/>
    </source>
</evidence>
<feature type="compositionally biased region" description="Polar residues" evidence="1">
    <location>
        <begin position="68"/>
        <end position="79"/>
    </location>
</feature>
<evidence type="ECO:0000256" key="1">
    <source>
        <dbReference type="SAM" id="MobiDB-lite"/>
    </source>
</evidence>
<feature type="compositionally biased region" description="Basic residues" evidence="1">
    <location>
        <begin position="332"/>
        <end position="344"/>
    </location>
</feature>
<protein>
    <submittedName>
        <fullName evidence="2">Uncharacterized protein</fullName>
    </submittedName>
</protein>
<feature type="compositionally biased region" description="Low complexity" evidence="1">
    <location>
        <begin position="314"/>
        <end position="330"/>
    </location>
</feature>